<dbReference type="Proteomes" id="UP000248148">
    <property type="component" value="Unassembled WGS sequence"/>
</dbReference>
<evidence type="ECO:0000256" key="4">
    <source>
        <dbReference type="ARBA" id="ARBA00022989"/>
    </source>
</evidence>
<organism evidence="7 8">
    <name type="scientific">Rhodopseudomonas faecalis</name>
    <dbReference type="NCBI Taxonomy" id="99655"/>
    <lineage>
        <taxon>Bacteria</taxon>
        <taxon>Pseudomonadati</taxon>
        <taxon>Pseudomonadota</taxon>
        <taxon>Alphaproteobacteria</taxon>
        <taxon>Hyphomicrobiales</taxon>
        <taxon>Nitrobacteraceae</taxon>
        <taxon>Rhodopseudomonas</taxon>
    </lineage>
</organism>
<accession>A0A318TGS0</accession>
<dbReference type="GO" id="GO:0005886">
    <property type="term" value="C:plasma membrane"/>
    <property type="evidence" value="ECO:0007669"/>
    <property type="project" value="UniProtKB-SubCell"/>
</dbReference>
<proteinExistence type="predicted"/>
<keyword evidence="5 6" id="KW-0472">Membrane</keyword>
<evidence type="ECO:0000256" key="1">
    <source>
        <dbReference type="ARBA" id="ARBA00004651"/>
    </source>
</evidence>
<gene>
    <name evidence="7" type="ORF">BJ122_13018</name>
</gene>
<feature type="transmembrane region" description="Helical" evidence="6">
    <location>
        <begin position="309"/>
        <end position="332"/>
    </location>
</feature>
<evidence type="ECO:0000256" key="3">
    <source>
        <dbReference type="ARBA" id="ARBA00022692"/>
    </source>
</evidence>
<name>A0A318TGS0_9BRAD</name>
<evidence type="ECO:0000313" key="7">
    <source>
        <dbReference type="EMBL" id="PYF00049.1"/>
    </source>
</evidence>
<comment type="subcellular location">
    <subcellularLocation>
        <location evidence="1">Cell membrane</location>
        <topology evidence="1">Multi-pass membrane protein</topology>
    </subcellularLocation>
</comment>
<dbReference type="PANTHER" id="PTHR30250">
    <property type="entry name" value="PST FAMILY PREDICTED COLANIC ACID TRANSPORTER"/>
    <property type="match status" value="1"/>
</dbReference>
<feature type="transmembrane region" description="Helical" evidence="6">
    <location>
        <begin position="55"/>
        <end position="77"/>
    </location>
</feature>
<evidence type="ECO:0000256" key="2">
    <source>
        <dbReference type="ARBA" id="ARBA00022475"/>
    </source>
</evidence>
<dbReference type="InterPro" id="IPR050833">
    <property type="entry name" value="Poly_Biosynth_Transport"/>
</dbReference>
<keyword evidence="2" id="KW-1003">Cell membrane</keyword>
<dbReference type="EMBL" id="QJTI01000030">
    <property type="protein sequence ID" value="PYF00049.1"/>
    <property type="molecule type" value="Genomic_DNA"/>
</dbReference>
<keyword evidence="3 6" id="KW-0812">Transmembrane</keyword>
<reference evidence="7 8" key="1">
    <citation type="submission" date="2018-06" db="EMBL/GenBank/DDBJ databases">
        <title>Genomic Encyclopedia of Archaeal and Bacterial Type Strains, Phase II (KMG-II): from individual species to whole genera.</title>
        <authorList>
            <person name="Goeker M."/>
        </authorList>
    </citation>
    <scope>NUCLEOTIDE SEQUENCE [LARGE SCALE GENOMIC DNA]</scope>
    <source>
        <strain evidence="7 8">JCM 11668</strain>
    </source>
</reference>
<evidence type="ECO:0000256" key="6">
    <source>
        <dbReference type="SAM" id="Phobius"/>
    </source>
</evidence>
<protein>
    <submittedName>
        <fullName evidence="7">O-antigen/teichoic acid export membrane protein</fullName>
    </submittedName>
</protein>
<comment type="caution">
    <text evidence="7">The sequence shown here is derived from an EMBL/GenBank/DDBJ whole genome shotgun (WGS) entry which is preliminary data.</text>
</comment>
<feature type="transmembrane region" description="Helical" evidence="6">
    <location>
        <begin position="182"/>
        <end position="202"/>
    </location>
</feature>
<dbReference type="AlphaFoldDB" id="A0A318TGS0"/>
<keyword evidence="4 6" id="KW-1133">Transmembrane helix</keyword>
<feature type="transmembrane region" description="Helical" evidence="6">
    <location>
        <begin position="400"/>
        <end position="423"/>
    </location>
</feature>
<keyword evidence="8" id="KW-1185">Reference proteome</keyword>
<evidence type="ECO:0000313" key="8">
    <source>
        <dbReference type="Proteomes" id="UP000248148"/>
    </source>
</evidence>
<sequence>MLAAIRKLRHHAPPTRAALLVSATIVPMRAAIIACKFGLAIFIGRYLDLASLGLYGLFAGAIAITPVVVSMGLVHVIMREAVTLPRNQLVNHLRHYWLFVVAVYGVLLVLTGLAVALLGASSLLILVLLIILFEHLGNDVFQLFTNLELPVIANVSVFLRGAAWILVYVPLAIFIPELRNMAALLSFWLAGSIASFLLFVWASRGWPWRATFAMPFHSSFIWLTIKRSFVIYLSDLAFIGSQFIDRYLVTLFLGLELTGVYFLYWSVANAVTTLVSITTLQVQRPRLIKAHHEGGATSHRDQTVTFLKITALTTAAFIVAAGGAFLLILPILKQPAVGDHLGAFWLIMAGMAARNLADFGAMVLFTARRDGIMTVTNVVAVVALVAAQSALLPLAGLRGAGAAILLTFSAIAIWRFVLVFGAWPKAQVAAPGNA</sequence>
<dbReference type="PANTHER" id="PTHR30250:SF11">
    <property type="entry name" value="O-ANTIGEN TRANSPORTER-RELATED"/>
    <property type="match status" value="1"/>
</dbReference>
<feature type="transmembrane region" description="Helical" evidence="6">
    <location>
        <begin position="20"/>
        <end position="43"/>
    </location>
</feature>
<evidence type="ECO:0000256" key="5">
    <source>
        <dbReference type="ARBA" id="ARBA00023136"/>
    </source>
</evidence>
<feature type="transmembrane region" description="Helical" evidence="6">
    <location>
        <begin position="344"/>
        <end position="365"/>
    </location>
</feature>
<feature type="transmembrane region" description="Helical" evidence="6">
    <location>
        <begin position="151"/>
        <end position="175"/>
    </location>
</feature>
<feature type="transmembrane region" description="Helical" evidence="6">
    <location>
        <begin position="98"/>
        <end position="131"/>
    </location>
</feature>
<feature type="transmembrane region" description="Helical" evidence="6">
    <location>
        <begin position="232"/>
        <end position="255"/>
    </location>
</feature>
<feature type="transmembrane region" description="Helical" evidence="6">
    <location>
        <begin position="372"/>
        <end position="394"/>
    </location>
</feature>
<dbReference type="RefSeq" id="WP_245407781.1">
    <property type="nucleotide sequence ID" value="NZ_QJTI01000030.1"/>
</dbReference>